<organism evidence="3 4">
    <name type="scientific">Thermobifida cellulosilytica TB100</name>
    <dbReference type="NCBI Taxonomy" id="665004"/>
    <lineage>
        <taxon>Bacteria</taxon>
        <taxon>Bacillati</taxon>
        <taxon>Actinomycetota</taxon>
        <taxon>Actinomycetes</taxon>
        <taxon>Streptosporangiales</taxon>
        <taxon>Nocardiopsidaceae</taxon>
        <taxon>Thermobifida</taxon>
    </lineage>
</organism>
<dbReference type="Gene3D" id="3.40.50.300">
    <property type="entry name" value="P-loop containing nucleotide triphosphate hydrolases"/>
    <property type="match status" value="1"/>
</dbReference>
<dbReference type="SMART" id="SM00028">
    <property type="entry name" value="TPR"/>
    <property type="match status" value="5"/>
</dbReference>
<keyword evidence="1" id="KW-0802">TPR repeat</keyword>
<feature type="domain" description="NB-ARC" evidence="2">
    <location>
        <begin position="84"/>
        <end position="236"/>
    </location>
</feature>
<dbReference type="EMBL" id="LGEM01000017">
    <property type="protein sequence ID" value="KUP97973.1"/>
    <property type="molecule type" value="Genomic_DNA"/>
</dbReference>
<dbReference type="PANTHER" id="PTHR47691">
    <property type="entry name" value="REGULATOR-RELATED"/>
    <property type="match status" value="1"/>
</dbReference>
<dbReference type="PANTHER" id="PTHR47691:SF3">
    <property type="entry name" value="HTH-TYPE TRANSCRIPTIONAL REGULATOR RV0890C-RELATED"/>
    <property type="match status" value="1"/>
</dbReference>
<dbReference type="InterPro" id="IPR002182">
    <property type="entry name" value="NB-ARC"/>
</dbReference>
<dbReference type="PROSITE" id="PS50005">
    <property type="entry name" value="TPR"/>
    <property type="match status" value="1"/>
</dbReference>
<protein>
    <recommendedName>
        <fullName evidence="2">NB-ARC domain-containing protein</fullName>
    </recommendedName>
</protein>
<dbReference type="PATRIC" id="fig|665004.4.peg.2946"/>
<dbReference type="SUPFAM" id="SSF48452">
    <property type="entry name" value="TPR-like"/>
    <property type="match status" value="1"/>
</dbReference>
<reference evidence="4" key="1">
    <citation type="journal article" date="2017" name="Acta Aliment.">
        <title>Plant polysaccharide degrading enzyme system of Thermpbifida cellulosilytica TB100 revealed by de novo genome project data.</title>
        <authorList>
            <person name="Toth A."/>
            <person name="Baka E."/>
            <person name="Luzics S."/>
            <person name="Bata-Vidacs I."/>
            <person name="Nagy I."/>
            <person name="Balint B."/>
            <person name="Herceg R."/>
            <person name="Olasz F."/>
            <person name="Wilk T."/>
            <person name="Nagy T."/>
            <person name="Kriszt B."/>
            <person name="Nagy I."/>
            <person name="Kukolya J."/>
        </authorList>
    </citation>
    <scope>NUCLEOTIDE SEQUENCE [LARGE SCALE GENOMIC DNA]</scope>
    <source>
        <strain evidence="4">TB100</strain>
    </source>
</reference>
<proteinExistence type="predicted"/>
<sequence>MTGDRHPATANTVHGDSGAVVQAAAVHGDVYVTGAAASQEPAPRQLPMAVTGFVNREAQLAYLDSLLRAGTEAPYRDSGGAVVISAIGGAPGVGKTALAVYWAHRVRSHYVDGDLYVNLRGHGPGPAMGAAQALDVLLRSLGVPPERIPDDLDGKAALYRSRLARKRMLIVIDDAVSADQVRPLLPASSTCLVLVTSRRALSGLVAREGAERVTLDVLSTEEAVDLLRRTVGERRVDAEAGAARALAAHCAHLPLALRILAERIISRPDTPLAEFAAELAAEDERLDALGAEDDELSDVRAVFSTSYRALDAESARVFRLLGVHPGAEFGVHAAAALAGLAAARTRRVLDRLVGVHLVHRVRDRRYRLHDLLRLYAAERLRQEESEEEQTAALRRLAGWYLRAVDNARAVTHPHFRAVAVPQDVEPAEVPVFDSTEEAIAWFDEEYANLLDVLGLAAERGQHDLAWRLPVLSYPLLELRGHWRHWREAHLRGVESARRAGDGHGLARNLLGLGDAEWVLGRNREALERYRAALDALPEEGDGWIEGFALRQIGLVNWQEEPSEEAVALIERAVAVFRRVGERRGEGMGLLSLAECARDRGRTGTALEYCRAALEALDGIGDTWSVAWGRCSLASVLDSAGRRGEALAEYRAAAEVFRGFADHASEAMALTRIGEIHEASGEADRARSAFAAAAELLGRNGDPEAERLRERAERLGAHG</sequence>
<name>A0A147KL44_THECS</name>
<dbReference type="Gene3D" id="1.25.40.10">
    <property type="entry name" value="Tetratricopeptide repeat domain"/>
    <property type="match status" value="2"/>
</dbReference>
<evidence type="ECO:0000259" key="2">
    <source>
        <dbReference type="Pfam" id="PF00931"/>
    </source>
</evidence>
<evidence type="ECO:0000256" key="1">
    <source>
        <dbReference type="PROSITE-ProRule" id="PRU00339"/>
    </source>
</evidence>
<evidence type="ECO:0000313" key="3">
    <source>
        <dbReference type="EMBL" id="KUP97973.1"/>
    </source>
</evidence>
<keyword evidence="4" id="KW-1185">Reference proteome</keyword>
<comment type="caution">
    <text evidence="3">The sequence shown here is derived from an EMBL/GenBank/DDBJ whole genome shotgun (WGS) entry which is preliminary data.</text>
</comment>
<dbReference type="InterPro" id="IPR019734">
    <property type="entry name" value="TPR_rpt"/>
</dbReference>
<dbReference type="RefSeq" id="WP_068757149.1">
    <property type="nucleotide sequence ID" value="NZ_KQ950183.1"/>
</dbReference>
<evidence type="ECO:0000313" key="4">
    <source>
        <dbReference type="Proteomes" id="UP000074382"/>
    </source>
</evidence>
<dbReference type="Proteomes" id="UP000074382">
    <property type="component" value="Unassembled WGS sequence"/>
</dbReference>
<dbReference type="SUPFAM" id="SSF52540">
    <property type="entry name" value="P-loop containing nucleoside triphosphate hydrolases"/>
    <property type="match status" value="1"/>
</dbReference>
<dbReference type="InterPro" id="IPR011990">
    <property type="entry name" value="TPR-like_helical_dom_sf"/>
</dbReference>
<dbReference type="PRINTS" id="PR00364">
    <property type="entry name" value="DISEASERSIST"/>
</dbReference>
<dbReference type="GO" id="GO:0043531">
    <property type="term" value="F:ADP binding"/>
    <property type="evidence" value="ECO:0007669"/>
    <property type="project" value="InterPro"/>
</dbReference>
<accession>A0A147KL44</accession>
<gene>
    <name evidence="3" type="ORF">AC529_04145</name>
</gene>
<dbReference type="Pfam" id="PF00931">
    <property type="entry name" value="NB-ARC"/>
    <property type="match status" value="1"/>
</dbReference>
<dbReference type="AlphaFoldDB" id="A0A147KL44"/>
<dbReference type="STRING" id="665004.AC529_04145"/>
<dbReference type="InterPro" id="IPR027417">
    <property type="entry name" value="P-loop_NTPase"/>
</dbReference>
<feature type="repeat" description="TPR" evidence="1">
    <location>
        <begin position="506"/>
        <end position="539"/>
    </location>
</feature>